<gene>
    <name evidence="1" type="ORF">J40TS1_38930</name>
</gene>
<dbReference type="AlphaFoldDB" id="A0A919YVY2"/>
<reference evidence="1" key="1">
    <citation type="submission" date="2021-03" db="EMBL/GenBank/DDBJ databases">
        <title>Antimicrobial resistance genes in bacteria isolated from Japanese honey, and their potential for conferring macrolide and lincosamide resistance in the American foulbrood pathogen Paenibacillus larvae.</title>
        <authorList>
            <person name="Okamoto M."/>
            <person name="Kumagai M."/>
            <person name="Kanamori H."/>
            <person name="Takamatsu D."/>
        </authorList>
    </citation>
    <scope>NUCLEOTIDE SEQUENCE</scope>
    <source>
        <strain evidence="1">J40TS1</strain>
    </source>
</reference>
<dbReference type="Gene3D" id="3.40.190.10">
    <property type="entry name" value="Periplasmic binding protein-like II"/>
    <property type="match status" value="2"/>
</dbReference>
<keyword evidence="2" id="KW-1185">Reference proteome</keyword>
<organism evidence="1 2">
    <name type="scientific">Paenibacillus montaniterrae</name>
    <dbReference type="NCBI Taxonomy" id="429341"/>
    <lineage>
        <taxon>Bacteria</taxon>
        <taxon>Bacillati</taxon>
        <taxon>Bacillota</taxon>
        <taxon>Bacilli</taxon>
        <taxon>Bacillales</taxon>
        <taxon>Paenibacillaceae</taxon>
        <taxon>Paenibacillus</taxon>
    </lineage>
</organism>
<comment type="caution">
    <text evidence="1">The sequence shown here is derived from an EMBL/GenBank/DDBJ whole genome shotgun (WGS) entry which is preliminary data.</text>
</comment>
<dbReference type="SUPFAM" id="SSF53850">
    <property type="entry name" value="Periplasmic binding protein-like II"/>
    <property type="match status" value="1"/>
</dbReference>
<evidence type="ECO:0000313" key="2">
    <source>
        <dbReference type="Proteomes" id="UP000683139"/>
    </source>
</evidence>
<dbReference type="Pfam" id="PF01547">
    <property type="entry name" value="SBP_bac_1"/>
    <property type="match status" value="1"/>
</dbReference>
<dbReference type="PANTHER" id="PTHR43649">
    <property type="entry name" value="ARABINOSE-BINDING PROTEIN-RELATED"/>
    <property type="match status" value="1"/>
</dbReference>
<dbReference type="PROSITE" id="PS51257">
    <property type="entry name" value="PROKAR_LIPOPROTEIN"/>
    <property type="match status" value="1"/>
</dbReference>
<protein>
    <submittedName>
        <fullName evidence="1">ABC transporter</fullName>
    </submittedName>
</protein>
<dbReference type="EMBL" id="BOSE01000008">
    <property type="protein sequence ID" value="GIP18251.1"/>
    <property type="molecule type" value="Genomic_DNA"/>
</dbReference>
<name>A0A919YVY2_9BACL</name>
<dbReference type="Proteomes" id="UP000683139">
    <property type="component" value="Unassembled WGS sequence"/>
</dbReference>
<dbReference type="PANTHER" id="PTHR43649:SF12">
    <property type="entry name" value="DIACETYLCHITOBIOSE BINDING PROTEIN DASA"/>
    <property type="match status" value="1"/>
</dbReference>
<dbReference type="InterPro" id="IPR050490">
    <property type="entry name" value="Bact_solute-bd_prot1"/>
</dbReference>
<sequence length="586" mass="65149">MLIKKKWPTFIILVCLVLIFVTACSKSNQTSNNPASIGENGEVDWSQEPEVTLNVFSVLANYAGPQPGWFAKLVKDKFNINLNIIQGGVEGRVATQMASGDLGDLIVGMGGKDYTDAIKGGLLLDWTKDDLLETYGKNIMNFAPEALEANRQQYGDGTAIYGIGHSIGSGDGPSEGAEMTFGPYLRWDLYQQLGSPTIKTLDDYLPLLKQMQELQPKSDSGKKTYGFSLWSDWDGEFSTLAKVTAQFHGYSESDGFNPGALILVKADEPDYQPILDDESYYMKGLKFYFDANQMGLLDPDSLTQTFGDVSNKFKDGQVLFAQFPWLTPAYNTPENTAAGKGFALVPFEEQNIYSSGFNPYGGNWLWSIGAKTKHPERVMALLDWMFSPDGIMEGFWGPKGLAWDLDDNGKPVLTEYGLQAMYNGDTPVPEEYGGGIWSDGAGNFGKLNNTTLALSQINPNTGEPYDYKLWTSELTRDPDPVKKSWQDTMGVLTDKELFVKNNQVAVSKSFFNGQAPVEEPSDIKLKRSQVGKVIKEYSWKMMFAKDEAEFDSLKQEMLEKAKGLGYDEVINWQAEQTTNTVFTIYK</sequence>
<dbReference type="RefSeq" id="WP_246563761.1">
    <property type="nucleotide sequence ID" value="NZ_BOSE01000008.1"/>
</dbReference>
<proteinExistence type="predicted"/>
<accession>A0A919YVY2</accession>
<dbReference type="InterPro" id="IPR006059">
    <property type="entry name" value="SBP"/>
</dbReference>
<evidence type="ECO:0000313" key="1">
    <source>
        <dbReference type="EMBL" id="GIP18251.1"/>
    </source>
</evidence>